<dbReference type="AlphaFoldDB" id="A0A3S4NHK0"/>
<comment type="similarity">
    <text evidence="1">Belongs to the serpin family.</text>
</comment>
<evidence type="ECO:0000259" key="2">
    <source>
        <dbReference type="Pfam" id="PF00079"/>
    </source>
</evidence>
<dbReference type="EMBL" id="QPKB01000002">
    <property type="protein sequence ID" value="RWR77308.1"/>
    <property type="molecule type" value="Genomic_DNA"/>
</dbReference>
<dbReference type="InterPro" id="IPR036186">
    <property type="entry name" value="Serpin_sf"/>
</dbReference>
<dbReference type="InterPro" id="IPR042178">
    <property type="entry name" value="Serpin_sf_1"/>
</dbReference>
<evidence type="ECO:0000313" key="3">
    <source>
        <dbReference type="EMBL" id="RWR77308.1"/>
    </source>
</evidence>
<dbReference type="PANTHER" id="PTHR11461">
    <property type="entry name" value="SERINE PROTEASE INHIBITOR, SERPIN"/>
    <property type="match status" value="1"/>
</dbReference>
<dbReference type="SUPFAM" id="SSF56574">
    <property type="entry name" value="Serpins"/>
    <property type="match status" value="1"/>
</dbReference>
<dbReference type="InterPro" id="IPR023796">
    <property type="entry name" value="Serpin_dom"/>
</dbReference>
<sequence>MEFCHQGKPLLFLSPALLFEILRHIYKESIFIQVGYHQNSVIPMDMEQMQPHNEGFNCDFYMQIAQNVGLKEAQRGSNFSHSVDDLNSLCSRLLGLMSADEGPRLAFSGGVWVQKSFSLKPSFKETLNAIYRADVRTVDFQKEISLFVSKLKAGDKVEKEVNIWVAETTNRLIEELLPRGSIDISTLLFCLSMPSISRENGMTSLNHRKPRMENSTSSMGVLFQFPS</sequence>
<dbReference type="PANTHER" id="PTHR11461:SF211">
    <property type="entry name" value="GH10112P-RELATED"/>
    <property type="match status" value="1"/>
</dbReference>
<evidence type="ECO:0000313" key="4">
    <source>
        <dbReference type="Proteomes" id="UP000283530"/>
    </source>
</evidence>
<dbReference type="InterPro" id="IPR000215">
    <property type="entry name" value="Serpin_fam"/>
</dbReference>
<dbReference type="GO" id="GO:0005615">
    <property type="term" value="C:extracellular space"/>
    <property type="evidence" value="ECO:0007669"/>
    <property type="project" value="InterPro"/>
</dbReference>
<organism evidence="3 4">
    <name type="scientific">Cinnamomum micranthum f. kanehirae</name>
    <dbReference type="NCBI Taxonomy" id="337451"/>
    <lineage>
        <taxon>Eukaryota</taxon>
        <taxon>Viridiplantae</taxon>
        <taxon>Streptophyta</taxon>
        <taxon>Embryophyta</taxon>
        <taxon>Tracheophyta</taxon>
        <taxon>Spermatophyta</taxon>
        <taxon>Magnoliopsida</taxon>
        <taxon>Magnoliidae</taxon>
        <taxon>Laurales</taxon>
        <taxon>Lauraceae</taxon>
        <taxon>Cinnamomum</taxon>
    </lineage>
</organism>
<dbReference type="Gene3D" id="3.30.497.10">
    <property type="entry name" value="Antithrombin, subunit I, domain 2"/>
    <property type="match status" value="1"/>
</dbReference>
<dbReference type="STRING" id="337451.A0A3S4NHK0"/>
<reference evidence="3 4" key="1">
    <citation type="journal article" date="2019" name="Nat. Plants">
        <title>Stout camphor tree genome fills gaps in understanding of flowering plant genome evolution.</title>
        <authorList>
            <person name="Chaw S.M."/>
            <person name="Liu Y.C."/>
            <person name="Wu Y.W."/>
            <person name="Wang H.Y."/>
            <person name="Lin C.I."/>
            <person name="Wu C.S."/>
            <person name="Ke H.M."/>
            <person name="Chang L.Y."/>
            <person name="Hsu C.Y."/>
            <person name="Yang H.T."/>
            <person name="Sudianto E."/>
            <person name="Hsu M.H."/>
            <person name="Wu K.P."/>
            <person name="Wang L.N."/>
            <person name="Leebens-Mack J.H."/>
            <person name="Tsai I.J."/>
        </authorList>
    </citation>
    <scope>NUCLEOTIDE SEQUENCE [LARGE SCALE GENOMIC DNA]</scope>
    <source>
        <strain evidence="4">cv. Chaw 1501</strain>
        <tissue evidence="3">Young leaves</tissue>
    </source>
</reference>
<dbReference type="GO" id="GO:0004867">
    <property type="term" value="F:serine-type endopeptidase inhibitor activity"/>
    <property type="evidence" value="ECO:0007669"/>
    <property type="project" value="InterPro"/>
</dbReference>
<gene>
    <name evidence="3" type="ORF">CKAN_00578900</name>
</gene>
<comment type="caution">
    <text evidence="3">The sequence shown here is derived from an EMBL/GenBank/DDBJ whole genome shotgun (WGS) entry which is preliminary data.</text>
</comment>
<dbReference type="Proteomes" id="UP000283530">
    <property type="component" value="Unassembled WGS sequence"/>
</dbReference>
<name>A0A3S4NHK0_9MAGN</name>
<dbReference type="Pfam" id="PF00079">
    <property type="entry name" value="Serpin"/>
    <property type="match status" value="1"/>
</dbReference>
<proteinExistence type="inferred from homology"/>
<protein>
    <submittedName>
        <fullName evidence="3">Putative serpin-Z4</fullName>
    </submittedName>
</protein>
<evidence type="ECO:0000256" key="1">
    <source>
        <dbReference type="ARBA" id="ARBA00009500"/>
    </source>
</evidence>
<keyword evidence="4" id="KW-1185">Reference proteome</keyword>
<accession>A0A3S4NHK0</accession>
<feature type="domain" description="Serpin" evidence="2">
    <location>
        <begin position="63"/>
        <end position="191"/>
    </location>
</feature>
<dbReference type="OrthoDB" id="1063785at2759"/>